<proteinExistence type="predicted"/>
<dbReference type="EMBL" id="CAJHJT010000034">
    <property type="protein sequence ID" value="CAD7003070.1"/>
    <property type="molecule type" value="Genomic_DNA"/>
</dbReference>
<dbReference type="Proteomes" id="UP000606786">
    <property type="component" value="Unassembled WGS sequence"/>
</dbReference>
<evidence type="ECO:0000313" key="3">
    <source>
        <dbReference type="Proteomes" id="UP000606786"/>
    </source>
</evidence>
<feature type="region of interest" description="Disordered" evidence="1">
    <location>
        <begin position="71"/>
        <end position="115"/>
    </location>
</feature>
<protein>
    <submittedName>
        <fullName evidence="2">(Mediterranean fruit fly) hypothetical protein</fullName>
    </submittedName>
</protein>
<comment type="caution">
    <text evidence="2">The sequence shown here is derived from an EMBL/GenBank/DDBJ whole genome shotgun (WGS) entry which is preliminary data.</text>
</comment>
<dbReference type="OrthoDB" id="10046764at2759"/>
<accession>A0A811UVU6</accession>
<dbReference type="AlphaFoldDB" id="A0A811UVU6"/>
<name>A0A811UVU6_CERCA</name>
<reference evidence="2" key="1">
    <citation type="submission" date="2020-11" db="EMBL/GenBank/DDBJ databases">
        <authorList>
            <person name="Whitehead M."/>
        </authorList>
    </citation>
    <scope>NUCLEOTIDE SEQUENCE</scope>
    <source>
        <strain evidence="2">EGII</strain>
    </source>
</reference>
<gene>
    <name evidence="2" type="ORF">CCAP1982_LOCUS11533</name>
</gene>
<evidence type="ECO:0000313" key="2">
    <source>
        <dbReference type="EMBL" id="CAD7003070.1"/>
    </source>
</evidence>
<evidence type="ECO:0000256" key="1">
    <source>
        <dbReference type="SAM" id="MobiDB-lite"/>
    </source>
</evidence>
<sequence>MTTNFADCSLSNHKKPPAVADLLAKKATPKDATKHKNASTSTNTASIENIVAAQTGIPITNATCPNVTPAAAAAGNNSSRLSYAQVAQHHKERSATDVGNSKENSASGQASPVALPNKNELLLNINKNEPSNSSNAASGGINAVIGVAVAATATPSTPIVASPSMWKSRAISL</sequence>
<feature type="compositionally biased region" description="Polar residues" evidence="1">
    <location>
        <begin position="97"/>
        <end position="110"/>
    </location>
</feature>
<keyword evidence="3" id="KW-1185">Reference proteome</keyword>
<organism evidence="2 3">
    <name type="scientific">Ceratitis capitata</name>
    <name type="common">Mediterranean fruit fly</name>
    <name type="synonym">Tephritis capitata</name>
    <dbReference type="NCBI Taxonomy" id="7213"/>
    <lineage>
        <taxon>Eukaryota</taxon>
        <taxon>Metazoa</taxon>
        <taxon>Ecdysozoa</taxon>
        <taxon>Arthropoda</taxon>
        <taxon>Hexapoda</taxon>
        <taxon>Insecta</taxon>
        <taxon>Pterygota</taxon>
        <taxon>Neoptera</taxon>
        <taxon>Endopterygota</taxon>
        <taxon>Diptera</taxon>
        <taxon>Brachycera</taxon>
        <taxon>Muscomorpha</taxon>
        <taxon>Tephritoidea</taxon>
        <taxon>Tephritidae</taxon>
        <taxon>Ceratitis</taxon>
        <taxon>Ceratitis</taxon>
    </lineage>
</organism>